<proteinExistence type="inferred from homology"/>
<organism evidence="11 12">
    <name type="scientific">Apodemus speciosus</name>
    <name type="common">Large Japanese field mouse</name>
    <dbReference type="NCBI Taxonomy" id="105296"/>
    <lineage>
        <taxon>Eukaryota</taxon>
        <taxon>Metazoa</taxon>
        <taxon>Chordata</taxon>
        <taxon>Craniata</taxon>
        <taxon>Vertebrata</taxon>
        <taxon>Euteleostomi</taxon>
        <taxon>Mammalia</taxon>
        <taxon>Eutheria</taxon>
        <taxon>Euarchontoglires</taxon>
        <taxon>Glires</taxon>
        <taxon>Rodentia</taxon>
        <taxon>Myomorpha</taxon>
        <taxon>Muroidea</taxon>
        <taxon>Muridae</taxon>
        <taxon>Murinae</taxon>
        <taxon>Apodemus</taxon>
    </lineage>
</organism>
<dbReference type="InterPro" id="IPR013021">
    <property type="entry name" value="Myo-inos-1-P_Synthase_GAPDH"/>
</dbReference>
<protein>
    <recommendedName>
        <fullName evidence="6">Inositol-3-phosphate synthase 1</fullName>
        <ecNumber evidence="5">5.5.1.4</ecNumber>
    </recommendedName>
</protein>
<dbReference type="Pfam" id="PF07994">
    <property type="entry name" value="NAD_binding_5"/>
    <property type="match status" value="1"/>
</dbReference>
<evidence type="ECO:0000256" key="8">
    <source>
        <dbReference type="ARBA" id="ARBA00025559"/>
    </source>
</evidence>
<dbReference type="Pfam" id="PF01658">
    <property type="entry name" value="Inos-1-P_synth"/>
    <property type="match status" value="1"/>
</dbReference>
<comment type="catalytic activity">
    <reaction evidence="1">
        <text>D-glucose 6-phosphate = 1D-myo-inositol 3-phosphate</text>
        <dbReference type="Rhea" id="RHEA:10716"/>
        <dbReference type="ChEBI" id="CHEBI:58401"/>
        <dbReference type="ChEBI" id="CHEBI:61548"/>
        <dbReference type="EC" id="5.5.1.4"/>
    </reaction>
</comment>
<name>A0ABQ0F1U5_APOSI</name>
<evidence type="ECO:0000256" key="2">
    <source>
        <dbReference type="ARBA" id="ARBA00001911"/>
    </source>
</evidence>
<dbReference type="Proteomes" id="UP001623349">
    <property type="component" value="Unassembled WGS sequence"/>
</dbReference>
<dbReference type="PIRSF" id="PIRSF015578">
    <property type="entry name" value="Myoinos-ppht_syn"/>
    <property type="match status" value="1"/>
</dbReference>
<keyword evidence="12" id="KW-1185">Reference proteome</keyword>
<feature type="region of interest" description="Disordered" evidence="9">
    <location>
        <begin position="504"/>
        <end position="551"/>
    </location>
</feature>
<dbReference type="Gene3D" id="3.40.50.720">
    <property type="entry name" value="NAD(P)-binding Rossmann-like Domain"/>
    <property type="match status" value="2"/>
</dbReference>
<dbReference type="PANTHER" id="PTHR11510">
    <property type="entry name" value="MYO-INOSITOL-1 PHOSPHATE SYNTHASE"/>
    <property type="match status" value="1"/>
</dbReference>
<evidence type="ECO:0000256" key="5">
    <source>
        <dbReference type="ARBA" id="ARBA00012125"/>
    </source>
</evidence>
<comment type="pathway">
    <text evidence="3">Polyol metabolism; myo-inositol biosynthesis; myo-inositol from D-glucose 6-phosphate: step 1/2.</text>
</comment>
<feature type="domain" description="Myo-inositol-1-phosphate synthase GAPDH-like" evidence="10">
    <location>
        <begin position="313"/>
        <end position="414"/>
    </location>
</feature>
<evidence type="ECO:0000256" key="6">
    <source>
        <dbReference type="ARBA" id="ARBA00017761"/>
    </source>
</evidence>
<evidence type="ECO:0000256" key="1">
    <source>
        <dbReference type="ARBA" id="ARBA00000113"/>
    </source>
</evidence>
<keyword evidence="7" id="KW-0398">Inositol biosynthesis</keyword>
<evidence type="ECO:0000259" key="10">
    <source>
        <dbReference type="Pfam" id="PF01658"/>
    </source>
</evidence>
<comment type="caution">
    <text evidence="11">The sequence shown here is derived from an EMBL/GenBank/DDBJ whole genome shotgun (WGS) entry which is preliminary data.</text>
</comment>
<dbReference type="InterPro" id="IPR002587">
    <property type="entry name" value="Myo-inos-1-P_Synthase"/>
</dbReference>
<evidence type="ECO:0000313" key="12">
    <source>
        <dbReference type="Proteomes" id="UP001623349"/>
    </source>
</evidence>
<accession>A0ABQ0F1U5</accession>
<dbReference type="InterPro" id="IPR036291">
    <property type="entry name" value="NAD(P)-bd_dom_sf"/>
</dbReference>
<dbReference type="EMBL" id="BAAFST010000008">
    <property type="protein sequence ID" value="GAB1293259.1"/>
    <property type="molecule type" value="Genomic_DNA"/>
</dbReference>
<comment type="similarity">
    <text evidence="4">Belongs to the myo-inositol 1-phosphate synthase family.</text>
</comment>
<dbReference type="EC" id="5.5.1.4" evidence="5"/>
<evidence type="ECO:0000256" key="9">
    <source>
        <dbReference type="SAM" id="MobiDB-lite"/>
    </source>
</evidence>
<sequence>MEPAAEILVDSPDVVYGPEAIEARYEYRTTRVSREGGVQPTATSFTFRTARHVPRLGVMLVGWGGNNGSTLTAAVLANRLRLTWPTRTGRKEANYYGSLTQAGTVNLGLDGNGREVFVPFSALLPMVAPNDLVFDGGQSLGTGWGWDISSLNLAEAMRRAQVLDCGLQEQLWPHMESLRPRPSVYIPEFIAANQTARADNLIPGTRAQQLEQIRKDIRDFRSSAGLDKVIVLWTANTERFCEVVPGRNDTAENLLHTIQLGLEVSPSTLFAVASILEGCAFLNGSPQNTLVPGALELASQRHVFVGGDDFKSGQTKVKSVLVDFLIGSGLKTMSIVSYNHLGNNDGQNLSAPLQFRSKEVTKSSVVDDMVQSNRVVIKYVPYVGDSKRALDEYTSELMLGGTNTLVLHNTCEDSLLAAPIMLDLVLLTELCQRVSFCTDSDPEPQGFHPVLSVLSFLFKAPLVPPGSPVVNALFRQRSCIENIFRACVGLPPLNHMLLEHKMERPGPGIKPGEVVATSPLPRKKESTPATNGCTGDANGHPQVPTPELSTA</sequence>
<dbReference type="SUPFAM" id="SSF51735">
    <property type="entry name" value="NAD(P)-binding Rossmann-fold domains"/>
    <property type="match status" value="1"/>
</dbReference>
<evidence type="ECO:0000256" key="4">
    <source>
        <dbReference type="ARBA" id="ARBA00010813"/>
    </source>
</evidence>
<dbReference type="SUPFAM" id="SSF55347">
    <property type="entry name" value="Glyceraldehyde-3-phosphate dehydrogenase-like, C-terminal domain"/>
    <property type="match status" value="1"/>
</dbReference>
<evidence type="ECO:0000256" key="7">
    <source>
        <dbReference type="ARBA" id="ARBA00022550"/>
    </source>
</evidence>
<comment type="cofactor">
    <cofactor evidence="2">
        <name>NAD(+)</name>
        <dbReference type="ChEBI" id="CHEBI:57540"/>
    </cofactor>
</comment>
<evidence type="ECO:0000313" key="11">
    <source>
        <dbReference type="EMBL" id="GAB1293259.1"/>
    </source>
</evidence>
<evidence type="ECO:0000256" key="3">
    <source>
        <dbReference type="ARBA" id="ARBA00005117"/>
    </source>
</evidence>
<gene>
    <name evidence="11" type="ORF">APTSU1_000849000</name>
</gene>
<comment type="function">
    <text evidence="8">Key enzyme in myo-inositol biosynthesis pathway that catalyzes the conversion of glucose 6-phosphate to 1-myo-inositol 1-phosphate in a NAD-dependent manner. Rate-limiting enzyme in the synthesis of all inositol-containing compounds.</text>
</comment>
<reference evidence="11 12" key="1">
    <citation type="submission" date="2024-08" db="EMBL/GenBank/DDBJ databases">
        <title>The draft genome of Apodemus speciosus.</title>
        <authorList>
            <person name="Nabeshima K."/>
            <person name="Suzuki S."/>
            <person name="Onuma M."/>
        </authorList>
    </citation>
    <scope>NUCLEOTIDE SEQUENCE [LARGE SCALE GENOMIC DNA]</scope>
    <source>
        <strain evidence="11">IB14-021</strain>
    </source>
</reference>